<dbReference type="PRINTS" id="PR00420">
    <property type="entry name" value="RNGMNOXGNASE"/>
</dbReference>
<proteinExistence type="inferred from homology"/>
<evidence type="ECO:0000256" key="2">
    <source>
        <dbReference type="ARBA" id="ARBA00010790"/>
    </source>
</evidence>
<dbReference type="Pfam" id="PF00732">
    <property type="entry name" value="GMC_oxred_N"/>
    <property type="match status" value="1"/>
</dbReference>
<sequence>MPAQSPLQTDVCVIGAGPAGLTIATELAQTRHSVLVLESGGERRENDFAAGLNEIESVGAPREMDTRKVRNRVLGGTSHTWSGRCTPLDAIDYEPRSWVSCSGWPISEEEMEPFIRRAEGYLGLVPLEYDEGLLKELGLPARFDTQHERELRSIFWQFSRISALNDDFVRFGPRFRKLRSETVSLVYHATVTQLLMDESGGRIHEVEVATPDRTAYRVRARYVVLCGGGIENARILLASNQQERHGVGNRNDLVGRFLMDHPRATLGTFPRETHGEIQKEFGLFRHSSGAVLQRGLSLSPTIQRERGLLNCAAWTTQHVDTDDVWRALRSIGRNNGGDRAALSRVVVKHADQILKGLWTKFIRSGSLPRRMGRLDLDAMVEQMPASSSRVMLSDRVDALGMPIARIDWRIGELERLTAIHLGHAVNEALARACKPQAILADWVQDRRTEDAVFYDPAHPIGSTRMSDNEHTGVVDRDSKVHRMENLYIAGSSVFPTGGHANPTLMIVAMALRVADRLKLPEAWGLRQRSRAEAAMQEAWVAKEPVQLRSRVPQGR</sequence>
<keyword evidence="9" id="KW-1185">Reference proteome</keyword>
<comment type="caution">
    <text evidence="8">The sequence shown here is derived from an EMBL/GenBank/DDBJ whole genome shotgun (WGS) entry which is preliminary data.</text>
</comment>
<organism evidence="8 9">
    <name type="scientific">Granulicella arctica</name>
    <dbReference type="NCBI Taxonomy" id="940613"/>
    <lineage>
        <taxon>Bacteria</taxon>
        <taxon>Pseudomonadati</taxon>
        <taxon>Acidobacteriota</taxon>
        <taxon>Terriglobia</taxon>
        <taxon>Terriglobales</taxon>
        <taxon>Acidobacteriaceae</taxon>
        <taxon>Granulicella</taxon>
    </lineage>
</organism>
<dbReference type="PANTHER" id="PTHR42784:SF1">
    <property type="entry name" value="PYRANOSE 2-OXIDASE"/>
    <property type="match status" value="1"/>
</dbReference>
<dbReference type="AlphaFoldDB" id="A0A7Y9TL99"/>
<keyword evidence="4" id="KW-0274">FAD</keyword>
<evidence type="ECO:0000256" key="4">
    <source>
        <dbReference type="ARBA" id="ARBA00022827"/>
    </source>
</evidence>
<comment type="similarity">
    <text evidence="2">Belongs to the GMC oxidoreductase family.</text>
</comment>
<keyword evidence="3" id="KW-0285">Flavoprotein</keyword>
<dbReference type="GO" id="GO:0050660">
    <property type="term" value="F:flavin adenine dinucleotide binding"/>
    <property type="evidence" value="ECO:0007669"/>
    <property type="project" value="InterPro"/>
</dbReference>
<comment type="cofactor">
    <cofactor evidence="1">
        <name>FAD</name>
        <dbReference type="ChEBI" id="CHEBI:57692"/>
    </cofactor>
</comment>
<dbReference type="SUPFAM" id="SSF51905">
    <property type="entry name" value="FAD/NAD(P)-binding domain"/>
    <property type="match status" value="1"/>
</dbReference>
<evidence type="ECO:0000313" key="9">
    <source>
        <dbReference type="Proteomes" id="UP000589520"/>
    </source>
</evidence>
<reference evidence="8 9" key="1">
    <citation type="submission" date="2020-07" db="EMBL/GenBank/DDBJ databases">
        <title>Genomic Encyclopedia of Type Strains, Phase IV (KMG-V): Genome sequencing to study the core and pangenomes of soil and plant-associated prokaryotes.</title>
        <authorList>
            <person name="Whitman W."/>
        </authorList>
    </citation>
    <scope>NUCLEOTIDE SEQUENCE [LARGE SCALE GENOMIC DNA]</scope>
    <source>
        <strain evidence="8 9">X4EP2</strain>
    </source>
</reference>
<dbReference type="InterPro" id="IPR007867">
    <property type="entry name" value="GMC_OxRtase_C"/>
</dbReference>
<dbReference type="EMBL" id="JACCCW010000002">
    <property type="protein sequence ID" value="NYF79917.1"/>
    <property type="molecule type" value="Genomic_DNA"/>
</dbReference>
<dbReference type="InterPro" id="IPR000172">
    <property type="entry name" value="GMC_OxRdtase_N"/>
</dbReference>
<evidence type="ECO:0000256" key="3">
    <source>
        <dbReference type="ARBA" id="ARBA00022630"/>
    </source>
</evidence>
<protein>
    <submittedName>
        <fullName evidence="8">Choline dehydrogenase-like flavoprotein</fullName>
    </submittedName>
</protein>
<evidence type="ECO:0000259" key="6">
    <source>
        <dbReference type="Pfam" id="PF00732"/>
    </source>
</evidence>
<evidence type="ECO:0000256" key="5">
    <source>
        <dbReference type="ARBA" id="ARBA00023002"/>
    </source>
</evidence>
<feature type="domain" description="Glucose-methanol-choline oxidoreductase N-terminal" evidence="6">
    <location>
        <begin position="181"/>
        <end position="262"/>
    </location>
</feature>
<evidence type="ECO:0000259" key="7">
    <source>
        <dbReference type="Pfam" id="PF05199"/>
    </source>
</evidence>
<dbReference type="Pfam" id="PF05199">
    <property type="entry name" value="GMC_oxred_C"/>
    <property type="match status" value="1"/>
</dbReference>
<dbReference type="InterPro" id="IPR051473">
    <property type="entry name" value="P2Ox-like"/>
</dbReference>
<feature type="domain" description="Glucose-methanol-choline oxidoreductase C-terminal" evidence="7">
    <location>
        <begin position="384"/>
        <end position="510"/>
    </location>
</feature>
<dbReference type="RefSeq" id="WP_179490898.1">
    <property type="nucleotide sequence ID" value="NZ_JACCCW010000002.1"/>
</dbReference>
<accession>A0A7Y9TL99</accession>
<evidence type="ECO:0000313" key="8">
    <source>
        <dbReference type="EMBL" id="NYF79917.1"/>
    </source>
</evidence>
<dbReference type="Gene3D" id="3.50.50.60">
    <property type="entry name" value="FAD/NAD(P)-binding domain"/>
    <property type="match status" value="2"/>
</dbReference>
<name>A0A7Y9TL99_9BACT</name>
<dbReference type="Pfam" id="PF13450">
    <property type="entry name" value="NAD_binding_8"/>
    <property type="match status" value="1"/>
</dbReference>
<dbReference type="PANTHER" id="PTHR42784">
    <property type="entry name" value="PYRANOSE 2-OXIDASE"/>
    <property type="match status" value="1"/>
</dbReference>
<evidence type="ECO:0000256" key="1">
    <source>
        <dbReference type="ARBA" id="ARBA00001974"/>
    </source>
</evidence>
<dbReference type="InterPro" id="IPR036188">
    <property type="entry name" value="FAD/NAD-bd_sf"/>
</dbReference>
<dbReference type="Proteomes" id="UP000589520">
    <property type="component" value="Unassembled WGS sequence"/>
</dbReference>
<dbReference type="GO" id="GO:0016614">
    <property type="term" value="F:oxidoreductase activity, acting on CH-OH group of donors"/>
    <property type="evidence" value="ECO:0007669"/>
    <property type="project" value="InterPro"/>
</dbReference>
<gene>
    <name evidence="8" type="ORF">HDF17_002237</name>
</gene>
<keyword evidence="5" id="KW-0560">Oxidoreductase</keyword>